<dbReference type="GO" id="GO:0043047">
    <property type="term" value="F:single-stranded telomeric DNA binding"/>
    <property type="evidence" value="ECO:0007669"/>
    <property type="project" value="InterPro"/>
</dbReference>
<evidence type="ECO:0000256" key="1">
    <source>
        <dbReference type="ARBA" id="ARBA00004574"/>
    </source>
</evidence>
<sequence length="486" mass="55287">MEEDSSAMERNRLREAEAAAGELKRLREAGQSQYMYRSIADARVVGGRVCLFAVVSEIGATVHSRGTDFTVTLRVIDESYKSGISVTFFADSTALLPCVKSCGDVISLHNVVIKKYRDFFVQFDKKYSSFALFEGKTYTECSPYQTSIRYHDSEHDKDFLNQMRTWLPQGLKDFTSNNSELYLMNLKSDSTFDLVCKVFHVHVENNNSIFYVWDGTDTPAAEFPAILDAEAAKSLSLHEGPPLSREILCTMPDFGTVLRIFSDRFVNKVSYMQKNIYWARFWNITCKQNFGIWKGTFSDSGGVRLLSNKDDSVVDRLKMYDSRIANRVRRRPMASIPSSVTGIEHNVEYEDAGYASLMKSLTHHDVTHKLRTLVRVVAAHPCEASLLLTGNCHLRLTLEDPTARIHAYVHKNDLVGFFGGGFLTTEVIVKKMNMVLGIPEPQDSVEVAPSTRNPPWIWCCLMSYYMDKNDPWVSRKYRIYSTAIRD</sequence>
<evidence type="ECO:0000313" key="6">
    <source>
        <dbReference type="EMBL" id="PWZ45375.1"/>
    </source>
</evidence>
<dbReference type="Proteomes" id="UP000251960">
    <property type="component" value="Chromosome 10"/>
</dbReference>
<feature type="domain" description="Telomeric single stranded DNA binding POT1/Cdc13" evidence="5">
    <location>
        <begin position="36"/>
        <end position="168"/>
    </location>
</feature>
<proteinExistence type="predicted"/>
<dbReference type="GO" id="GO:0000781">
    <property type="term" value="C:chromosome, telomeric region"/>
    <property type="evidence" value="ECO:0007669"/>
    <property type="project" value="UniProtKB-SubCell"/>
</dbReference>
<dbReference type="SMART" id="SM00976">
    <property type="entry name" value="Telo_bind"/>
    <property type="match status" value="1"/>
</dbReference>
<evidence type="ECO:0000256" key="4">
    <source>
        <dbReference type="ARBA" id="ARBA00023125"/>
    </source>
</evidence>
<dbReference type="Pfam" id="PF02765">
    <property type="entry name" value="POT1"/>
    <property type="match status" value="1"/>
</dbReference>
<dbReference type="InterPro" id="IPR012340">
    <property type="entry name" value="NA-bd_OB-fold"/>
</dbReference>
<keyword evidence="2" id="KW-0158">Chromosome</keyword>
<comment type="caution">
    <text evidence="6">The sequence shown here is derived from an EMBL/GenBank/DDBJ whole genome shotgun (WGS) entry which is preliminary data.</text>
</comment>
<accession>A0A3L6GE35</accession>
<dbReference type="AlphaFoldDB" id="A0A3L6GE35"/>
<dbReference type="InterPro" id="IPR011564">
    <property type="entry name" value="Telomer_end-bd_POT1/Cdc13"/>
</dbReference>
<keyword evidence="3" id="KW-0779">Telomere</keyword>
<dbReference type="PANTHER" id="PTHR14513:SF0">
    <property type="entry name" value="PROTECTION OF TELOMERES PROTEIN 1"/>
    <property type="match status" value="1"/>
</dbReference>
<evidence type="ECO:0000256" key="3">
    <source>
        <dbReference type="ARBA" id="ARBA00022895"/>
    </source>
</evidence>
<keyword evidence="4" id="KW-0238">DNA-binding</keyword>
<dbReference type="ExpressionAtlas" id="A0A3L6GE35">
    <property type="expression patterns" value="baseline and differential"/>
</dbReference>
<comment type="subcellular location">
    <subcellularLocation>
        <location evidence="1">Chromosome</location>
        <location evidence="1">Telomere</location>
    </subcellularLocation>
</comment>
<evidence type="ECO:0000259" key="5">
    <source>
        <dbReference type="SMART" id="SM00976"/>
    </source>
</evidence>
<dbReference type="SUPFAM" id="SSF50249">
    <property type="entry name" value="Nucleic acid-binding proteins"/>
    <property type="match status" value="2"/>
</dbReference>
<dbReference type="EMBL" id="NCVQ01000002">
    <property type="protein sequence ID" value="PWZ45375.1"/>
    <property type="molecule type" value="Genomic_DNA"/>
</dbReference>
<dbReference type="GO" id="GO:0000723">
    <property type="term" value="P:telomere maintenance"/>
    <property type="evidence" value="ECO:0007669"/>
    <property type="project" value="InterPro"/>
</dbReference>
<dbReference type="InterPro" id="IPR057620">
    <property type="entry name" value="POT1A/B-like_OB"/>
</dbReference>
<gene>
    <name evidence="6" type="primary">POT1B_0</name>
    <name evidence="6" type="ORF">Zm00014a_017299</name>
</gene>
<dbReference type="CDD" id="cd04497">
    <property type="entry name" value="hPOT1_OB1_like"/>
    <property type="match status" value="1"/>
</dbReference>
<protein>
    <submittedName>
        <fullName evidence="6">Protection of telomeres protein 1b</fullName>
    </submittedName>
</protein>
<organism evidence="6">
    <name type="scientific">Zea mays</name>
    <name type="common">Maize</name>
    <dbReference type="NCBI Taxonomy" id="4577"/>
    <lineage>
        <taxon>Eukaryota</taxon>
        <taxon>Viridiplantae</taxon>
        <taxon>Streptophyta</taxon>
        <taxon>Embryophyta</taxon>
        <taxon>Tracheophyta</taxon>
        <taxon>Spermatophyta</taxon>
        <taxon>Magnoliopsida</taxon>
        <taxon>Liliopsida</taxon>
        <taxon>Poales</taxon>
        <taxon>Poaceae</taxon>
        <taxon>PACMAD clade</taxon>
        <taxon>Panicoideae</taxon>
        <taxon>Andropogonodae</taxon>
        <taxon>Andropogoneae</taxon>
        <taxon>Tripsacinae</taxon>
        <taxon>Zea</taxon>
    </lineage>
</organism>
<reference evidence="6" key="1">
    <citation type="journal article" date="2018" name="Nat. Genet.">
        <title>Extensive intraspecific gene order and gene structural variations between Mo17 and other maize genomes.</title>
        <authorList>
            <person name="Sun S."/>
            <person name="Zhou Y."/>
            <person name="Chen J."/>
            <person name="Shi J."/>
            <person name="Zhao H."/>
            <person name="Zhao H."/>
            <person name="Song W."/>
            <person name="Zhang M."/>
            <person name="Cui Y."/>
            <person name="Dong X."/>
            <person name="Liu H."/>
            <person name="Ma X."/>
            <person name="Jiao Y."/>
            <person name="Wang B."/>
            <person name="Wei X."/>
            <person name="Stein J.C."/>
            <person name="Glaubitz J.C."/>
            <person name="Lu F."/>
            <person name="Yu G."/>
            <person name="Liang C."/>
            <person name="Fengler K."/>
            <person name="Li B."/>
            <person name="Rafalski A."/>
            <person name="Schnable P.S."/>
            <person name="Ware D.H."/>
            <person name="Buckler E.S."/>
            <person name="Lai J."/>
        </authorList>
    </citation>
    <scope>NUCLEOTIDE SEQUENCE [LARGE SCALE GENOMIC DNA]</scope>
    <source>
        <tissue evidence="6">Seedling</tissue>
    </source>
</reference>
<dbReference type="Gene3D" id="2.40.50.140">
    <property type="entry name" value="Nucleic acid-binding proteins"/>
    <property type="match status" value="1"/>
</dbReference>
<dbReference type="PANTHER" id="PTHR14513">
    <property type="entry name" value="PROTECTION OF TELOMERES 1"/>
    <property type="match status" value="1"/>
</dbReference>
<name>A0A3L6GE35_MAIZE</name>
<dbReference type="Pfam" id="PF25507">
    <property type="entry name" value="OB_POT1A"/>
    <property type="match status" value="1"/>
</dbReference>
<dbReference type="InterPro" id="IPR028389">
    <property type="entry name" value="POT1"/>
</dbReference>
<evidence type="ECO:0000256" key="2">
    <source>
        <dbReference type="ARBA" id="ARBA00022454"/>
    </source>
</evidence>